<evidence type="ECO:0000313" key="3">
    <source>
        <dbReference type="EMBL" id="MFC3444223.1"/>
    </source>
</evidence>
<dbReference type="InterPro" id="IPR010126">
    <property type="entry name" value="Esterase_phb"/>
</dbReference>
<evidence type="ECO:0000256" key="1">
    <source>
        <dbReference type="ARBA" id="ARBA00022729"/>
    </source>
</evidence>
<evidence type="ECO:0000313" key="4">
    <source>
        <dbReference type="Proteomes" id="UP001595681"/>
    </source>
</evidence>
<dbReference type="SUPFAM" id="SSF53474">
    <property type="entry name" value="alpha/beta-Hydrolases"/>
    <property type="match status" value="2"/>
</dbReference>
<dbReference type="PANTHER" id="PTHR43037:SF1">
    <property type="entry name" value="BLL1128 PROTEIN"/>
    <property type="match status" value="1"/>
</dbReference>
<keyword evidence="4" id="KW-1185">Reference proteome</keyword>
<comment type="caution">
    <text evidence="3">The sequence shown here is derived from an EMBL/GenBank/DDBJ whole genome shotgun (WGS) entry which is preliminary data.</text>
</comment>
<name>A0ABV7NND5_9SPHN</name>
<proteinExistence type="predicted"/>
<dbReference type="InterPro" id="IPR029058">
    <property type="entry name" value="AB_hydrolase_fold"/>
</dbReference>
<dbReference type="RefSeq" id="WP_306552776.1">
    <property type="nucleotide sequence ID" value="NZ_JBHRVU010000005.1"/>
</dbReference>
<dbReference type="Proteomes" id="UP001595681">
    <property type="component" value="Unassembled WGS sequence"/>
</dbReference>
<accession>A0ABV7NND5</accession>
<keyword evidence="1" id="KW-0732">Signal</keyword>
<keyword evidence="2 3" id="KW-0378">Hydrolase</keyword>
<reference evidence="4" key="1">
    <citation type="journal article" date="2019" name="Int. J. Syst. Evol. Microbiol.">
        <title>The Global Catalogue of Microorganisms (GCM) 10K type strain sequencing project: providing services to taxonomists for standard genome sequencing and annotation.</title>
        <authorList>
            <consortium name="The Broad Institute Genomics Platform"/>
            <consortium name="The Broad Institute Genome Sequencing Center for Infectious Disease"/>
            <person name="Wu L."/>
            <person name="Ma J."/>
        </authorList>
    </citation>
    <scope>NUCLEOTIDE SEQUENCE [LARGE SCALE GENOMIC DNA]</scope>
    <source>
        <strain evidence="4">CCM 7491</strain>
    </source>
</reference>
<dbReference type="PANTHER" id="PTHR43037">
    <property type="entry name" value="UNNAMED PRODUCT-RELATED"/>
    <property type="match status" value="1"/>
</dbReference>
<dbReference type="EMBL" id="JBHRVU010000005">
    <property type="protein sequence ID" value="MFC3444223.1"/>
    <property type="molecule type" value="Genomic_DNA"/>
</dbReference>
<dbReference type="NCBIfam" id="TIGR01840">
    <property type="entry name" value="esterase_phb"/>
    <property type="match status" value="1"/>
</dbReference>
<dbReference type="Gene3D" id="3.40.50.1820">
    <property type="entry name" value="alpha/beta hydrolase"/>
    <property type="match status" value="1"/>
</dbReference>
<evidence type="ECO:0000256" key="2">
    <source>
        <dbReference type="ARBA" id="ARBA00022801"/>
    </source>
</evidence>
<dbReference type="GO" id="GO:0016787">
    <property type="term" value="F:hydrolase activity"/>
    <property type="evidence" value="ECO:0007669"/>
    <property type="project" value="UniProtKB-KW"/>
</dbReference>
<dbReference type="Pfam" id="PF10503">
    <property type="entry name" value="Esterase_PHB"/>
    <property type="match status" value="1"/>
</dbReference>
<dbReference type="InterPro" id="IPR050955">
    <property type="entry name" value="Plant_Biomass_Hydrol_Est"/>
</dbReference>
<gene>
    <name evidence="3" type="ORF">ACFOKF_24050</name>
</gene>
<protein>
    <submittedName>
        <fullName evidence="3">Alpha/beta hydrolase family esterase</fullName>
    </submittedName>
</protein>
<organism evidence="3 4">
    <name type="scientific">Sphingobium rhizovicinum</name>
    <dbReference type="NCBI Taxonomy" id="432308"/>
    <lineage>
        <taxon>Bacteria</taxon>
        <taxon>Pseudomonadati</taxon>
        <taxon>Pseudomonadota</taxon>
        <taxon>Alphaproteobacteria</taxon>
        <taxon>Sphingomonadales</taxon>
        <taxon>Sphingomonadaceae</taxon>
        <taxon>Sphingobium</taxon>
    </lineage>
</organism>
<sequence length="397" mass="42641">MIGWASAHGGTVMTKLHSTIAQLGKFRALSLQPPPPSDRGRLSNMEDFGSNSGALRARYYIPKGLGGSDRSQHAPLVVVLHGCTQNAHAYDHGSGWSQLADELGFALLFPEQRHANNPNRCFNWFAPGDSARDAGEPLSIRQMIAAMVGAHPIDEARIYVTGLSAGGAMTSIMLATYPELFAGGAIIAGLPYGAAASVPEAFARMRGEGYPDDEVLGALIRSASDHAGPWPTISVWQGDADRTVHASNAERIIAQWQAVHEKDDWELETRIVDGARQRLWRDRDGRVAIEAYEVTGMGHGTPLAVSGPEACGVASPYMLDAGISSTRHIAAFWGLAEEARAIPVEVQTSEQNDPIARVRDPIQFPLPNSATQSRQASGRVNVGAIIEQALRRAGIMR</sequence>